<protein>
    <submittedName>
        <fullName evidence="1">Uncharacterized protein</fullName>
    </submittedName>
</protein>
<comment type="caution">
    <text evidence="1">The sequence shown here is derived from an EMBL/GenBank/DDBJ whole genome shotgun (WGS) entry which is preliminary data.</text>
</comment>
<dbReference type="RefSeq" id="WP_181778261.1">
    <property type="nucleotide sequence ID" value="NZ_QNRJ01000031.1"/>
</dbReference>
<dbReference type="Proteomes" id="UP000252118">
    <property type="component" value="Unassembled WGS sequence"/>
</dbReference>
<proteinExistence type="predicted"/>
<organism evidence="1 2">
    <name type="scientific">Rossellomorea aquimaris</name>
    <dbReference type="NCBI Taxonomy" id="189382"/>
    <lineage>
        <taxon>Bacteria</taxon>
        <taxon>Bacillati</taxon>
        <taxon>Bacillota</taxon>
        <taxon>Bacilli</taxon>
        <taxon>Bacillales</taxon>
        <taxon>Bacillaceae</taxon>
        <taxon>Rossellomorea</taxon>
    </lineage>
</organism>
<accession>A0A366EBD2</accession>
<dbReference type="EMBL" id="QNRJ01000031">
    <property type="protein sequence ID" value="RBO99632.1"/>
    <property type="molecule type" value="Genomic_DNA"/>
</dbReference>
<evidence type="ECO:0000313" key="2">
    <source>
        <dbReference type="Proteomes" id="UP000252118"/>
    </source>
</evidence>
<sequence length="50" mass="6008">MNYSTMKLRMLVERVIVGDERAKEEFERRWGIPWEQVGTVPISIDKNQRD</sequence>
<name>A0A366EBD2_9BACI</name>
<gene>
    <name evidence="1" type="ORF">DET59_13115</name>
</gene>
<evidence type="ECO:0000313" key="1">
    <source>
        <dbReference type="EMBL" id="RBO99632.1"/>
    </source>
</evidence>
<reference evidence="1 2" key="1">
    <citation type="submission" date="2018-06" db="EMBL/GenBank/DDBJ databases">
        <title>Freshwater and sediment microbial communities from various areas in North America, analyzing microbe dynamics in response to fracking.</title>
        <authorList>
            <person name="Lamendella R."/>
        </authorList>
    </citation>
    <scope>NUCLEOTIDE SEQUENCE [LARGE SCALE GENOMIC DNA]</scope>
    <source>
        <strain evidence="1 2">97B</strain>
    </source>
</reference>
<dbReference type="AlphaFoldDB" id="A0A366EBD2"/>